<evidence type="ECO:0000313" key="4">
    <source>
        <dbReference type="Proteomes" id="UP000638570"/>
    </source>
</evidence>
<dbReference type="Pfam" id="PF00496">
    <property type="entry name" value="SBP_bac_5"/>
    <property type="match status" value="1"/>
</dbReference>
<dbReference type="SUPFAM" id="SSF53850">
    <property type="entry name" value="Periplasmic binding protein-like II"/>
    <property type="match status" value="1"/>
</dbReference>
<dbReference type="InterPro" id="IPR039424">
    <property type="entry name" value="SBP_5"/>
</dbReference>
<dbReference type="Proteomes" id="UP000638570">
    <property type="component" value="Unassembled WGS sequence"/>
</dbReference>
<dbReference type="Gene3D" id="3.40.190.10">
    <property type="entry name" value="Periplasmic binding protein-like II"/>
    <property type="match status" value="1"/>
</dbReference>
<gene>
    <name evidence="3" type="ORF">JKV55_01100</name>
</gene>
<dbReference type="PANTHER" id="PTHR30290:SF62">
    <property type="entry name" value="OLIGOPEPTIDE ABC TRANSPORTER, PERIPLASMIC OLIGOPEPTIDE-BINDING PROTEIN"/>
    <property type="match status" value="1"/>
</dbReference>
<feature type="chain" id="PRO_5047328857" evidence="1">
    <location>
        <begin position="29"/>
        <end position="686"/>
    </location>
</feature>
<organism evidence="3 4">
    <name type="scientific">Zobellella iuensis</name>
    <dbReference type="NCBI Taxonomy" id="2803811"/>
    <lineage>
        <taxon>Bacteria</taxon>
        <taxon>Pseudomonadati</taxon>
        <taxon>Pseudomonadota</taxon>
        <taxon>Gammaproteobacteria</taxon>
        <taxon>Aeromonadales</taxon>
        <taxon>Aeromonadaceae</taxon>
        <taxon>Zobellella</taxon>
    </lineage>
</organism>
<evidence type="ECO:0000259" key="2">
    <source>
        <dbReference type="Pfam" id="PF00496"/>
    </source>
</evidence>
<sequence length="686" mass="76352">MKTPYYRTSLLSACVAGLLGLAPATLLAEPGGEISPLPAAQPLPGQGYPMELTQADLFRFQALPAYSEPAWVTELVEQGKLPPVTERLPREPLVFLESGMPDGVGIYGGVFRMVTGGRPEGWNYAAGKNSGWGGTEYTVAECLTRTGPLTSIRKEEQTPLPNLARSWEWSADGQQLTMHLIEGAKWSDGQPFGADDLLFLWEDNIMDPRVGAWASPGTYGEGTTLEKIDDSTLRWTFQDAFPTQYLYSMAFFRMCPGPAHVLKPLHPRYNDQATYSGYANALSPATLPVVTMGAWVPVSYTPDQMMVLRRNPYYWKVDEQGQQLPYLDELRFKLSTWTDREVQTVAGNADYANMENPSNYLESIRQSRQPDAKARLDFSPRILGWSLFLNLSEELGVSDDRERAIRQLNRELGFRQAVSHAIDRDALAQSMVRGPFGRPYAGGLYPEGVVDESSVAFYGYNPALARELLAALGLKDTDNNGILNFTSGPAQGRDLEITMVTPDGPGEKAMAEGLVSMFREVGIKLIPLPLQGAQVDAALGNGSFDLFIRRNDSEYIQPIQLAEALAPVHSKTPYWHKGTDEQPQQLLPFERELVNLINQFTNEPDLGKQLEILNRYNRVFTENLYHVGLVSMPGALILSKRLKNVPPGTPILSFQWAEDAIMRERVWVAPQDRLEELMPGKLPFVN</sequence>
<dbReference type="RefSeq" id="WP_202081900.1">
    <property type="nucleotide sequence ID" value="NZ_JAERTZ010000002.1"/>
</dbReference>
<keyword evidence="4" id="KW-1185">Reference proteome</keyword>
<protein>
    <submittedName>
        <fullName evidence="3">ABC transporter substrate-binding protein</fullName>
    </submittedName>
</protein>
<evidence type="ECO:0000313" key="3">
    <source>
        <dbReference type="EMBL" id="MBL1375928.1"/>
    </source>
</evidence>
<feature type="signal peptide" evidence="1">
    <location>
        <begin position="1"/>
        <end position="28"/>
    </location>
</feature>
<dbReference type="InterPro" id="IPR000914">
    <property type="entry name" value="SBP_5_dom"/>
</dbReference>
<evidence type="ECO:0000256" key="1">
    <source>
        <dbReference type="SAM" id="SignalP"/>
    </source>
</evidence>
<proteinExistence type="predicted"/>
<reference evidence="4" key="1">
    <citation type="submission" date="2021-01" db="EMBL/GenBank/DDBJ databases">
        <title>Genome public.</title>
        <authorList>
            <person name="Liu C."/>
            <person name="Sun Q."/>
        </authorList>
    </citation>
    <scope>NUCLEOTIDE SEQUENCE [LARGE SCALE GENOMIC DNA]</scope>
    <source>
        <strain evidence="4">CGMCC 1.18722</strain>
    </source>
</reference>
<name>A0ABS1QM44_9GAMM</name>
<comment type="caution">
    <text evidence="3">The sequence shown here is derived from an EMBL/GenBank/DDBJ whole genome shotgun (WGS) entry which is preliminary data.</text>
</comment>
<feature type="domain" description="Solute-binding protein family 5" evidence="2">
    <location>
        <begin position="159"/>
        <end position="560"/>
    </location>
</feature>
<dbReference type="EMBL" id="JAERTZ010000002">
    <property type="protein sequence ID" value="MBL1375928.1"/>
    <property type="molecule type" value="Genomic_DNA"/>
</dbReference>
<accession>A0ABS1QM44</accession>
<dbReference type="Gene3D" id="3.10.105.10">
    <property type="entry name" value="Dipeptide-binding Protein, Domain 3"/>
    <property type="match status" value="1"/>
</dbReference>
<dbReference type="PANTHER" id="PTHR30290">
    <property type="entry name" value="PERIPLASMIC BINDING COMPONENT OF ABC TRANSPORTER"/>
    <property type="match status" value="1"/>
</dbReference>
<keyword evidence="1" id="KW-0732">Signal</keyword>